<organism evidence="1 2">
    <name type="scientific">uncultured phage cr77_1</name>
    <dbReference type="NCBI Taxonomy" id="2986410"/>
    <lineage>
        <taxon>Viruses</taxon>
        <taxon>Duplodnaviria</taxon>
        <taxon>Heunggongvirae</taxon>
        <taxon>Uroviricota</taxon>
        <taxon>Caudoviricetes</taxon>
        <taxon>Crassvirales</taxon>
        <taxon>Suoliviridae</taxon>
        <taxon>Boorivirinae</taxon>
        <taxon>Canhaevirus</taxon>
        <taxon>Canhaevirus faecalis</taxon>
    </lineage>
</organism>
<dbReference type="GeneID" id="75692079"/>
<reference evidence="1 2" key="1">
    <citation type="submission" date="2021-04" db="EMBL/GenBank/DDBJ databases">
        <authorList>
            <person name="Shkoporov A.N."/>
            <person name="Stockdale S.R."/>
            <person name="Guerin E."/>
            <person name="Ross R.P."/>
            <person name="Hill C."/>
        </authorList>
    </citation>
    <scope>NUCLEOTIDE SEQUENCE [LARGE SCALE GENOMIC DNA]</scope>
    <source>
        <strain evidence="2">cr77_1</strain>
    </source>
</reference>
<accession>A0AAE7RXN6</accession>
<dbReference type="Proteomes" id="UP000827562">
    <property type="component" value="Segment"/>
</dbReference>
<evidence type="ECO:0000313" key="2">
    <source>
        <dbReference type="Proteomes" id="UP000827562"/>
    </source>
</evidence>
<name>A0AAE7RXN6_9CAUD</name>
<dbReference type="RefSeq" id="YP_010359380.1">
    <property type="nucleotide sequence ID" value="NC_062772.1"/>
</dbReference>
<proteinExistence type="predicted"/>
<keyword evidence="2" id="KW-1185">Reference proteome</keyword>
<sequence length="116" mass="13776">MIRLTTIQKLPWTKLFSVANLFIRYLGLTKYDAFRLAYSCVCGHNILIQGPQRTNFYLLHNKLSNINFRVHLEQVDGLSMQIDRKYYEPVRMGLERKGKPNLWESKLKEVLIFRTI</sequence>
<protein>
    <submittedName>
        <fullName evidence="1">Uncharacterized protein</fullName>
    </submittedName>
</protein>
<dbReference type="KEGG" id="vg:75692079"/>
<evidence type="ECO:0000313" key="1">
    <source>
        <dbReference type="EMBL" id="QWM89808.1"/>
    </source>
</evidence>
<gene>
    <name evidence="1" type="primary">gp_16578</name>
</gene>
<dbReference type="EMBL" id="MZ130482">
    <property type="protein sequence ID" value="QWM89808.1"/>
    <property type="molecule type" value="Genomic_DNA"/>
</dbReference>